<keyword evidence="3" id="KW-0288">FMN</keyword>
<comment type="caution">
    <text evidence="6">The sequence shown here is derived from an EMBL/GenBank/DDBJ whole genome shotgun (WGS) entry which is preliminary data.</text>
</comment>
<evidence type="ECO:0000259" key="5">
    <source>
        <dbReference type="Pfam" id="PF12766"/>
    </source>
</evidence>
<dbReference type="AlphaFoldDB" id="A0A937LFD8"/>
<dbReference type="InterPro" id="IPR012349">
    <property type="entry name" value="Split_barrel_FMN-bd"/>
</dbReference>
<dbReference type="InterPro" id="IPR000659">
    <property type="entry name" value="Pyridox_Oxase"/>
</dbReference>
<gene>
    <name evidence="6" type="ORF">ISQ63_00785</name>
</gene>
<dbReference type="InterPro" id="IPR024624">
    <property type="entry name" value="Pyridox_Oxase_Alr4036_FMN-bd"/>
</dbReference>
<evidence type="ECO:0000256" key="4">
    <source>
        <dbReference type="ARBA" id="ARBA00023002"/>
    </source>
</evidence>
<feature type="domain" description="Pyridoxamine 5'-phosphate oxidase Alr4036 family FMN-binding" evidence="5">
    <location>
        <begin position="26"/>
        <end position="102"/>
    </location>
</feature>
<dbReference type="GO" id="GO:0008615">
    <property type="term" value="P:pyridoxine biosynthetic process"/>
    <property type="evidence" value="ECO:0007669"/>
    <property type="project" value="InterPro"/>
</dbReference>
<proteinExistence type="predicted"/>
<evidence type="ECO:0000313" key="6">
    <source>
        <dbReference type="EMBL" id="MBL6811398.1"/>
    </source>
</evidence>
<evidence type="ECO:0000256" key="2">
    <source>
        <dbReference type="ARBA" id="ARBA00022630"/>
    </source>
</evidence>
<dbReference type="Gene3D" id="2.30.110.10">
    <property type="entry name" value="Electron Transport, Fmn-binding Protein, Chain A"/>
    <property type="match status" value="1"/>
</dbReference>
<evidence type="ECO:0000256" key="3">
    <source>
        <dbReference type="ARBA" id="ARBA00022643"/>
    </source>
</evidence>
<dbReference type="PANTHER" id="PTHR10851:SF3">
    <property type="entry name" value="PYRIDOXINE_PYRIDOXAMINE 5'-PHOSPHATE OXIDASE 2"/>
    <property type="match status" value="1"/>
</dbReference>
<keyword evidence="4" id="KW-0560">Oxidoreductase</keyword>
<dbReference type="SUPFAM" id="SSF50475">
    <property type="entry name" value="FMN-binding split barrel"/>
    <property type="match status" value="1"/>
</dbReference>
<evidence type="ECO:0000256" key="1">
    <source>
        <dbReference type="ARBA" id="ARBA00001917"/>
    </source>
</evidence>
<accession>A0A937LFD8</accession>
<keyword evidence="2" id="KW-0285">Flavoprotein</keyword>
<sequence length="194" mass="22821">MKDFENSLDTMLAKAFLTISNGVDDAKSYFHTPTICTFEGQDISARTVVLRDFNEQERVLRFHTDQRSPKISQIKENNRATVHAYDQEEKIQIRLKGSIEVHHQDSITEKAWENTREMSKECYSVKDSPSKKIDNPIEFDIDKNQIDREMGYENFAVNLFTFQCLDILYLKRAGHRRAIFEWHNSDIKKSWLIP</sequence>
<reference evidence="6" key="1">
    <citation type="submission" date="2020-10" db="EMBL/GenBank/DDBJ databases">
        <title>Microbiome of the Black Sea water column analyzed by genome centric metagenomics.</title>
        <authorList>
            <person name="Cabello-Yeves P.J."/>
            <person name="Callieri C."/>
            <person name="Picazo A."/>
            <person name="Mehrshad M."/>
            <person name="Haro-Moreno J.M."/>
            <person name="Roda-Garcia J."/>
            <person name="Dzembekova N."/>
            <person name="Slabakova V."/>
            <person name="Slabakova N."/>
            <person name="Moncheva S."/>
            <person name="Rodriguez-Valera F."/>
        </authorList>
    </citation>
    <scope>NUCLEOTIDE SEQUENCE</scope>
    <source>
        <strain evidence="6">BS307-5m-G49</strain>
    </source>
</reference>
<dbReference type="Pfam" id="PF12766">
    <property type="entry name" value="Pyridox_oxase_2"/>
    <property type="match status" value="1"/>
</dbReference>
<dbReference type="EMBL" id="JADHQC010000002">
    <property type="protein sequence ID" value="MBL6811398.1"/>
    <property type="molecule type" value="Genomic_DNA"/>
</dbReference>
<dbReference type="Proteomes" id="UP000744438">
    <property type="component" value="Unassembled WGS sequence"/>
</dbReference>
<dbReference type="PANTHER" id="PTHR10851">
    <property type="entry name" value="PYRIDOXINE-5-PHOSPHATE OXIDASE"/>
    <property type="match status" value="1"/>
</dbReference>
<dbReference type="GO" id="GO:0004733">
    <property type="term" value="F:pyridoxamine phosphate oxidase activity"/>
    <property type="evidence" value="ECO:0007669"/>
    <property type="project" value="InterPro"/>
</dbReference>
<comment type="cofactor">
    <cofactor evidence="1">
        <name>FMN</name>
        <dbReference type="ChEBI" id="CHEBI:58210"/>
    </cofactor>
</comment>
<organism evidence="6 7">
    <name type="scientific">SAR86 cluster bacterium</name>
    <dbReference type="NCBI Taxonomy" id="2030880"/>
    <lineage>
        <taxon>Bacteria</taxon>
        <taxon>Pseudomonadati</taxon>
        <taxon>Pseudomonadota</taxon>
        <taxon>Gammaproteobacteria</taxon>
        <taxon>SAR86 cluster</taxon>
    </lineage>
</organism>
<protein>
    <submittedName>
        <fullName evidence="6">Pyridoxamine 5'-phosphate oxidase family protein</fullName>
    </submittedName>
</protein>
<dbReference type="GO" id="GO:0010181">
    <property type="term" value="F:FMN binding"/>
    <property type="evidence" value="ECO:0007669"/>
    <property type="project" value="InterPro"/>
</dbReference>
<name>A0A937LFD8_9GAMM</name>
<evidence type="ECO:0000313" key="7">
    <source>
        <dbReference type="Proteomes" id="UP000744438"/>
    </source>
</evidence>